<dbReference type="AlphaFoldDB" id="A0A4R0XLA3"/>
<dbReference type="Proteomes" id="UP000291072">
    <property type="component" value="Unassembled WGS sequence"/>
</dbReference>
<evidence type="ECO:0000313" key="2">
    <source>
        <dbReference type="EMBL" id="TCG11446.1"/>
    </source>
</evidence>
<sequence length="214" mass="22956">MNAKTKSIINIVVASLAVLAFVLFVITIVKTLGFLTDNAFEMMVNKDGTIKKVSPEAWKLIHDGGVIKGADATWAGSKTGSDVKDVAAFQTWLADHVESIAKALKKDKLQPYQIDGLVLQNKEYQATIGGIELLLLAFKSSTVSALLKVTFAVSFITWIAGIVTSIIVKKARKELGIVSGGANVVFAIIRVTGIPFLITSIMTHVAISKALKNK</sequence>
<name>A0A4R0XLA3_9MOLU</name>
<evidence type="ECO:0000256" key="1">
    <source>
        <dbReference type="SAM" id="Phobius"/>
    </source>
</evidence>
<accession>A0A4R0XLA3</accession>
<keyword evidence="3" id="KW-1185">Reference proteome</keyword>
<keyword evidence="1" id="KW-0472">Membrane</keyword>
<feature type="transmembrane region" description="Helical" evidence="1">
    <location>
        <begin position="180"/>
        <end position="207"/>
    </location>
</feature>
<keyword evidence="1" id="KW-0812">Transmembrane</keyword>
<feature type="transmembrane region" description="Helical" evidence="1">
    <location>
        <begin position="145"/>
        <end position="168"/>
    </location>
</feature>
<comment type="caution">
    <text evidence="2">The sequence shown here is derived from an EMBL/GenBank/DDBJ whole genome shotgun (WGS) entry which is preliminary data.</text>
</comment>
<organism evidence="2 3">
    <name type="scientific">Mycoplasma todarodis</name>
    <dbReference type="NCBI Taxonomy" id="1937191"/>
    <lineage>
        <taxon>Bacteria</taxon>
        <taxon>Bacillati</taxon>
        <taxon>Mycoplasmatota</taxon>
        <taxon>Mollicutes</taxon>
        <taxon>Mycoplasmataceae</taxon>
        <taxon>Mycoplasma</taxon>
    </lineage>
</organism>
<proteinExistence type="predicted"/>
<reference evidence="2 3" key="1">
    <citation type="submission" date="2018-02" db="EMBL/GenBank/DDBJ databases">
        <title>Mycoplasma marinum and Mycoplasma todarodis sp. nov., moderately halophilic and psychrotolerant mycoplasmas isolated from cephalopods.</title>
        <authorList>
            <person name="Viver T."/>
        </authorList>
    </citation>
    <scope>NUCLEOTIDE SEQUENCE [LARGE SCALE GENOMIC DNA]</scope>
    <source>
        <strain evidence="2 3">5H</strain>
    </source>
</reference>
<protein>
    <submittedName>
        <fullName evidence="2">Uncharacterized protein</fullName>
    </submittedName>
</protein>
<keyword evidence="1" id="KW-1133">Transmembrane helix</keyword>
<feature type="transmembrane region" description="Helical" evidence="1">
    <location>
        <begin position="7"/>
        <end position="29"/>
    </location>
</feature>
<dbReference type="OrthoDB" id="10008394at2"/>
<dbReference type="RefSeq" id="WP_131613299.1">
    <property type="nucleotide sequence ID" value="NZ_PSZP01000007.1"/>
</dbReference>
<dbReference type="EMBL" id="PSZP01000007">
    <property type="protein sequence ID" value="TCG11446.1"/>
    <property type="molecule type" value="Genomic_DNA"/>
</dbReference>
<evidence type="ECO:0000313" key="3">
    <source>
        <dbReference type="Proteomes" id="UP000291072"/>
    </source>
</evidence>
<gene>
    <name evidence="2" type="ORF">C4B25_01515</name>
</gene>